<proteinExistence type="predicted"/>
<accession>A0ACB7RRI6</accession>
<dbReference type="Proteomes" id="UP000821845">
    <property type="component" value="Chromosome 7"/>
</dbReference>
<gene>
    <name evidence="1" type="ORF">HPB50_000295</name>
</gene>
<comment type="caution">
    <text evidence="1">The sequence shown here is derived from an EMBL/GenBank/DDBJ whole genome shotgun (WGS) entry which is preliminary data.</text>
</comment>
<reference evidence="1" key="1">
    <citation type="submission" date="2020-05" db="EMBL/GenBank/DDBJ databases">
        <title>Large-scale comparative analyses of tick genomes elucidate their genetic diversity and vector capacities.</title>
        <authorList>
            <person name="Jia N."/>
            <person name="Wang J."/>
            <person name="Shi W."/>
            <person name="Du L."/>
            <person name="Sun Y."/>
            <person name="Zhan W."/>
            <person name="Jiang J."/>
            <person name="Wang Q."/>
            <person name="Zhang B."/>
            <person name="Ji P."/>
            <person name="Sakyi L.B."/>
            <person name="Cui X."/>
            <person name="Yuan T."/>
            <person name="Jiang B."/>
            <person name="Yang W."/>
            <person name="Lam T.T.-Y."/>
            <person name="Chang Q."/>
            <person name="Ding S."/>
            <person name="Wang X."/>
            <person name="Zhu J."/>
            <person name="Ruan X."/>
            <person name="Zhao L."/>
            <person name="Wei J."/>
            <person name="Que T."/>
            <person name="Du C."/>
            <person name="Cheng J."/>
            <person name="Dai P."/>
            <person name="Han X."/>
            <person name="Huang E."/>
            <person name="Gao Y."/>
            <person name="Liu J."/>
            <person name="Shao H."/>
            <person name="Ye R."/>
            <person name="Li L."/>
            <person name="Wei W."/>
            <person name="Wang X."/>
            <person name="Wang C."/>
            <person name="Yang T."/>
            <person name="Huo Q."/>
            <person name="Li W."/>
            <person name="Guo W."/>
            <person name="Chen H."/>
            <person name="Zhou L."/>
            <person name="Ni X."/>
            <person name="Tian J."/>
            <person name="Zhou Y."/>
            <person name="Sheng Y."/>
            <person name="Liu T."/>
            <person name="Pan Y."/>
            <person name="Xia L."/>
            <person name="Li J."/>
            <person name="Zhao F."/>
            <person name="Cao W."/>
        </authorList>
    </citation>
    <scope>NUCLEOTIDE SEQUENCE</scope>
    <source>
        <strain evidence="1">Hyas-2018</strain>
    </source>
</reference>
<keyword evidence="2" id="KW-1185">Reference proteome</keyword>
<evidence type="ECO:0000313" key="1">
    <source>
        <dbReference type="EMBL" id="KAH6925073.1"/>
    </source>
</evidence>
<evidence type="ECO:0000313" key="2">
    <source>
        <dbReference type="Proteomes" id="UP000821845"/>
    </source>
</evidence>
<sequence>MVSADRTESEGAGSNRYIALRDRETVPTVSTVVSRGDRFDKTDNLPVAEGHLNKHQVSLLRDNGCDTVAVGQALVPTKKLMFTYHPVVLMDRTPRYLNTLMVQCRTGVAALQVYPYHTSGVTPASACADLAIIITGSEAAHPARAA</sequence>
<name>A0ACB7RRI6_HYAAI</name>
<organism evidence="1 2">
    <name type="scientific">Hyalomma asiaticum</name>
    <name type="common">Tick</name>
    <dbReference type="NCBI Taxonomy" id="266040"/>
    <lineage>
        <taxon>Eukaryota</taxon>
        <taxon>Metazoa</taxon>
        <taxon>Ecdysozoa</taxon>
        <taxon>Arthropoda</taxon>
        <taxon>Chelicerata</taxon>
        <taxon>Arachnida</taxon>
        <taxon>Acari</taxon>
        <taxon>Parasitiformes</taxon>
        <taxon>Ixodida</taxon>
        <taxon>Ixodoidea</taxon>
        <taxon>Ixodidae</taxon>
        <taxon>Hyalomminae</taxon>
        <taxon>Hyalomma</taxon>
    </lineage>
</organism>
<protein>
    <submittedName>
        <fullName evidence="1">Uncharacterized protein</fullName>
    </submittedName>
</protein>
<dbReference type="EMBL" id="CM023487">
    <property type="protein sequence ID" value="KAH6925073.1"/>
    <property type="molecule type" value="Genomic_DNA"/>
</dbReference>